<organism evidence="10 11">
    <name type="scientific">Rhizoctonia solani</name>
    <dbReference type="NCBI Taxonomy" id="456999"/>
    <lineage>
        <taxon>Eukaryota</taxon>
        <taxon>Fungi</taxon>
        <taxon>Dikarya</taxon>
        <taxon>Basidiomycota</taxon>
        <taxon>Agaricomycotina</taxon>
        <taxon>Agaricomycetes</taxon>
        <taxon>Cantharellales</taxon>
        <taxon>Ceratobasidiaceae</taxon>
        <taxon>Rhizoctonia</taxon>
    </lineage>
</organism>
<protein>
    <recommendedName>
        <fullName evidence="12">Oligopeptide transporter</fullName>
    </recommendedName>
</protein>
<dbReference type="Proteomes" id="UP000663853">
    <property type="component" value="Unassembled WGS sequence"/>
</dbReference>
<evidence type="ECO:0000256" key="8">
    <source>
        <dbReference type="ARBA" id="ARBA00023136"/>
    </source>
</evidence>
<evidence type="ECO:0000256" key="1">
    <source>
        <dbReference type="ARBA" id="ARBA00004141"/>
    </source>
</evidence>
<feature type="non-terminal residue" evidence="10">
    <location>
        <position position="1"/>
    </location>
</feature>
<dbReference type="PANTHER" id="PTHR22601">
    <property type="entry name" value="ISP4 LIKE PROTEIN"/>
    <property type="match status" value="1"/>
</dbReference>
<reference evidence="10" key="1">
    <citation type="submission" date="2021-01" db="EMBL/GenBank/DDBJ databases">
        <authorList>
            <person name="Kaushik A."/>
        </authorList>
    </citation>
    <scope>NUCLEOTIDE SEQUENCE</scope>
    <source>
        <strain evidence="10">AG6-10EEA</strain>
    </source>
</reference>
<keyword evidence="4 9" id="KW-0812">Transmembrane</keyword>
<evidence type="ECO:0000256" key="2">
    <source>
        <dbReference type="ARBA" id="ARBA00008807"/>
    </source>
</evidence>
<keyword evidence="8 9" id="KW-0472">Membrane</keyword>
<feature type="transmembrane region" description="Helical" evidence="9">
    <location>
        <begin position="57"/>
        <end position="77"/>
    </location>
</feature>
<dbReference type="AlphaFoldDB" id="A0A8H3BAC3"/>
<keyword evidence="5" id="KW-0571">Peptide transport</keyword>
<dbReference type="GO" id="GO:0035673">
    <property type="term" value="F:oligopeptide transmembrane transporter activity"/>
    <property type="evidence" value="ECO:0007669"/>
    <property type="project" value="InterPro"/>
</dbReference>
<dbReference type="InterPro" id="IPR004813">
    <property type="entry name" value="OPT"/>
</dbReference>
<keyword evidence="6" id="KW-0653">Protein transport</keyword>
<evidence type="ECO:0000256" key="9">
    <source>
        <dbReference type="SAM" id="Phobius"/>
    </source>
</evidence>
<dbReference type="GO" id="GO:0015031">
    <property type="term" value="P:protein transport"/>
    <property type="evidence" value="ECO:0007669"/>
    <property type="project" value="UniProtKB-KW"/>
</dbReference>
<sequence>RKYPNSFFKYINFPVILSGTGSIPPASAINYVPWAIVGFIFQYVIRRRHFQWWTKYNYILSAGLDSGVAISIVIIFFCLQYPKNGTIGANNVLKWWGNTVYSSTADALGTPLRALAPDEKFGPSSW</sequence>
<evidence type="ECO:0000256" key="5">
    <source>
        <dbReference type="ARBA" id="ARBA00022856"/>
    </source>
</evidence>
<dbReference type="EMBL" id="CAJMXA010001095">
    <property type="protein sequence ID" value="CAE6451080.1"/>
    <property type="molecule type" value="Genomic_DNA"/>
</dbReference>
<comment type="caution">
    <text evidence="10">The sequence shown here is derived from an EMBL/GenBank/DDBJ whole genome shotgun (WGS) entry which is preliminary data.</text>
</comment>
<feature type="transmembrane region" description="Helical" evidence="9">
    <location>
        <begin position="28"/>
        <end position="45"/>
    </location>
</feature>
<evidence type="ECO:0000256" key="3">
    <source>
        <dbReference type="ARBA" id="ARBA00022448"/>
    </source>
</evidence>
<accession>A0A8H3BAC3</accession>
<comment type="similarity">
    <text evidence="2">Belongs to the oligopeptide OPT transporter family.</text>
</comment>
<gene>
    <name evidence="10" type="ORF">RDB_LOCUS49876</name>
</gene>
<evidence type="ECO:0000256" key="4">
    <source>
        <dbReference type="ARBA" id="ARBA00022692"/>
    </source>
</evidence>
<comment type="subcellular location">
    <subcellularLocation>
        <location evidence="1">Membrane</location>
        <topology evidence="1">Multi-pass membrane protein</topology>
    </subcellularLocation>
</comment>
<evidence type="ECO:0000256" key="7">
    <source>
        <dbReference type="ARBA" id="ARBA00022989"/>
    </source>
</evidence>
<dbReference type="GO" id="GO:0016020">
    <property type="term" value="C:membrane"/>
    <property type="evidence" value="ECO:0007669"/>
    <property type="project" value="UniProtKB-SubCell"/>
</dbReference>
<keyword evidence="3" id="KW-0813">Transport</keyword>
<evidence type="ECO:0000256" key="6">
    <source>
        <dbReference type="ARBA" id="ARBA00022927"/>
    </source>
</evidence>
<evidence type="ECO:0000313" key="10">
    <source>
        <dbReference type="EMBL" id="CAE6451080.1"/>
    </source>
</evidence>
<dbReference type="InterPro" id="IPR004648">
    <property type="entry name" value="Oligpept_transpt"/>
</dbReference>
<dbReference type="Pfam" id="PF03169">
    <property type="entry name" value="OPT"/>
    <property type="match status" value="1"/>
</dbReference>
<evidence type="ECO:0008006" key="12">
    <source>
        <dbReference type="Google" id="ProtNLM"/>
    </source>
</evidence>
<name>A0A8H3BAC3_9AGAM</name>
<keyword evidence="7 9" id="KW-1133">Transmembrane helix</keyword>
<evidence type="ECO:0000313" key="11">
    <source>
        <dbReference type="Proteomes" id="UP000663853"/>
    </source>
</evidence>
<proteinExistence type="inferred from homology"/>